<organism evidence="2 3">
    <name type="scientific">Prorocentrum cordatum</name>
    <dbReference type="NCBI Taxonomy" id="2364126"/>
    <lineage>
        <taxon>Eukaryota</taxon>
        <taxon>Sar</taxon>
        <taxon>Alveolata</taxon>
        <taxon>Dinophyceae</taxon>
        <taxon>Prorocentrales</taxon>
        <taxon>Prorocentraceae</taxon>
        <taxon>Prorocentrum</taxon>
    </lineage>
</organism>
<gene>
    <name evidence="2" type="ORF">PCOR1329_LOCUS3049</name>
</gene>
<proteinExistence type="predicted"/>
<feature type="region of interest" description="Disordered" evidence="1">
    <location>
        <begin position="1"/>
        <end position="129"/>
    </location>
</feature>
<evidence type="ECO:0000313" key="3">
    <source>
        <dbReference type="Proteomes" id="UP001189429"/>
    </source>
</evidence>
<feature type="compositionally biased region" description="Basic and acidic residues" evidence="1">
    <location>
        <begin position="20"/>
        <end position="65"/>
    </location>
</feature>
<evidence type="ECO:0000256" key="1">
    <source>
        <dbReference type="SAM" id="MobiDB-lite"/>
    </source>
</evidence>
<feature type="non-terminal residue" evidence="2">
    <location>
        <position position="1"/>
    </location>
</feature>
<dbReference type="Proteomes" id="UP001189429">
    <property type="component" value="Unassembled WGS sequence"/>
</dbReference>
<accession>A0ABN9PLE7</accession>
<feature type="non-terminal residue" evidence="2">
    <location>
        <position position="268"/>
    </location>
</feature>
<evidence type="ECO:0000313" key="2">
    <source>
        <dbReference type="EMBL" id="CAK0792478.1"/>
    </source>
</evidence>
<dbReference type="EMBL" id="CAUYUJ010000780">
    <property type="protein sequence ID" value="CAK0792478.1"/>
    <property type="molecule type" value="Genomic_DNA"/>
</dbReference>
<name>A0ABN9PLE7_9DINO</name>
<keyword evidence="3" id="KW-1185">Reference proteome</keyword>
<sequence length="268" mass="29397">ELVGIADEEKPAPVPKKAKAKDVGEANGDKKMDLLRTKLDALKRKAEGKGTHGTSSEKPRLEEVIAGRVAGMEASSSRPSKKEDISDDDEPVKGKDRSALRALAGTLKSASKDSDSDDEDAEHGGDSSVSKLVGKRLAFKKMARKHPGITTEREIRNTLALLDEGEFESDDKSLPPACTRFLLRVFKPEHPLREVGVGKCREMRTLAEAMGLLRGKPAQALDYLMSRFRTNQKELKDGHPRASRWLELIPPETQGCSLNEDDEEMALG</sequence>
<reference evidence="2" key="1">
    <citation type="submission" date="2023-10" db="EMBL/GenBank/DDBJ databases">
        <authorList>
            <person name="Chen Y."/>
            <person name="Shah S."/>
            <person name="Dougan E. K."/>
            <person name="Thang M."/>
            <person name="Chan C."/>
        </authorList>
    </citation>
    <scope>NUCLEOTIDE SEQUENCE [LARGE SCALE GENOMIC DNA]</scope>
</reference>
<comment type="caution">
    <text evidence="2">The sequence shown here is derived from an EMBL/GenBank/DDBJ whole genome shotgun (WGS) entry which is preliminary data.</text>
</comment>
<protein>
    <submittedName>
        <fullName evidence="2">Uncharacterized protein</fullName>
    </submittedName>
</protein>